<dbReference type="InterPro" id="IPR011701">
    <property type="entry name" value="MFS"/>
</dbReference>
<keyword evidence="9" id="KW-1185">Reference proteome</keyword>
<comment type="subcellular location">
    <subcellularLocation>
        <location evidence="1">Membrane</location>
        <topology evidence="1">Multi-pass membrane protein</topology>
    </subcellularLocation>
</comment>
<evidence type="ECO:0000256" key="2">
    <source>
        <dbReference type="ARBA" id="ARBA00022448"/>
    </source>
</evidence>
<dbReference type="Gene3D" id="1.20.1250.20">
    <property type="entry name" value="MFS general substrate transporter like domains"/>
    <property type="match status" value="2"/>
</dbReference>
<feature type="transmembrane region" description="Helical" evidence="6">
    <location>
        <begin position="318"/>
        <end position="338"/>
    </location>
</feature>
<dbReference type="PANTHER" id="PTHR43791">
    <property type="entry name" value="PERMEASE-RELATED"/>
    <property type="match status" value="1"/>
</dbReference>
<evidence type="ECO:0000256" key="6">
    <source>
        <dbReference type="SAM" id="Phobius"/>
    </source>
</evidence>
<dbReference type="PANTHER" id="PTHR43791:SF24">
    <property type="entry name" value="NICOTINIC ACID PLASMA MEMBRANE TRANSPORTER"/>
    <property type="match status" value="1"/>
</dbReference>
<dbReference type="OrthoDB" id="2962993at2759"/>
<dbReference type="Proteomes" id="UP000014074">
    <property type="component" value="Unassembled WGS sequence"/>
</dbReference>
<keyword evidence="2" id="KW-0813">Transport</keyword>
<evidence type="ECO:0000256" key="1">
    <source>
        <dbReference type="ARBA" id="ARBA00004141"/>
    </source>
</evidence>
<evidence type="ECO:0000256" key="3">
    <source>
        <dbReference type="ARBA" id="ARBA00022692"/>
    </source>
</evidence>
<evidence type="ECO:0000313" key="9">
    <source>
        <dbReference type="Proteomes" id="UP000014074"/>
    </source>
</evidence>
<dbReference type="eggNOG" id="KOG2533">
    <property type="taxonomic scope" value="Eukaryota"/>
</dbReference>
<evidence type="ECO:0000256" key="4">
    <source>
        <dbReference type="ARBA" id="ARBA00022989"/>
    </source>
</evidence>
<dbReference type="PROSITE" id="PS50850">
    <property type="entry name" value="MFS"/>
    <property type="match status" value="1"/>
</dbReference>
<feature type="transmembrane region" description="Helical" evidence="6">
    <location>
        <begin position="251"/>
        <end position="273"/>
    </location>
</feature>
<sequence>MMCLGWSIVTIGTAFVKKFGELVAVRLLLGLCEAGFFPCLSLYITMVYKREEQGLRLAYLFSSVSLAGMFGGLIATGITKIGNNSGLKAWSWLYIIEGAISVLAVVWIWFGLPHDPTRAKFWTPEEAEVMAIREGQRQEYLGSQVFDWKEVGKAFRDPKVYTTALIQFFQDIILYGFSTFLPSILKLDLGFTSLEAQYLSVPVYFLGGVSFFLAAVLGDRWRLRGTLLLILDIFAVTGYAILLGVSESPGVRYFACYLIAIPLYCGPGLNEIWINNNMAPHYRRATAIGVQQTVGNIAGIVAPQVYRAAPYRLGHWCSLGSGLIAMALIAGQIAYLFTLNRKKDQIARGERQDDRKEFSGEGQLEFRYIY</sequence>
<dbReference type="InterPro" id="IPR020846">
    <property type="entry name" value="MFS_dom"/>
</dbReference>
<dbReference type="GO" id="GO:0022857">
    <property type="term" value="F:transmembrane transporter activity"/>
    <property type="evidence" value="ECO:0007669"/>
    <property type="project" value="InterPro"/>
</dbReference>
<feature type="transmembrane region" description="Helical" evidence="6">
    <location>
        <begin position="285"/>
        <end position="306"/>
    </location>
</feature>
<dbReference type="Pfam" id="PF07690">
    <property type="entry name" value="MFS_1"/>
    <property type="match status" value="1"/>
</dbReference>
<feature type="transmembrane region" description="Helical" evidence="6">
    <location>
        <begin position="90"/>
        <end position="112"/>
    </location>
</feature>
<name>R8BMX8_PHAM7</name>
<dbReference type="GO" id="GO:0016020">
    <property type="term" value="C:membrane"/>
    <property type="evidence" value="ECO:0007669"/>
    <property type="project" value="UniProtKB-SubCell"/>
</dbReference>
<keyword evidence="3 6" id="KW-0812">Transmembrane</keyword>
<protein>
    <submittedName>
        <fullName evidence="8">Putative mfs transporter protein</fullName>
    </submittedName>
</protein>
<dbReference type="KEGG" id="tmn:UCRPA7_3887"/>
<feature type="transmembrane region" description="Helical" evidence="6">
    <location>
        <begin position="198"/>
        <end position="218"/>
    </location>
</feature>
<feature type="transmembrane region" description="Helical" evidence="6">
    <location>
        <begin position="26"/>
        <end position="45"/>
    </location>
</feature>
<evidence type="ECO:0000259" key="7">
    <source>
        <dbReference type="PROSITE" id="PS50850"/>
    </source>
</evidence>
<feature type="transmembrane region" description="Helical" evidence="6">
    <location>
        <begin position="57"/>
        <end position="78"/>
    </location>
</feature>
<dbReference type="HOGENOM" id="CLU_001265_0_3_1"/>
<evidence type="ECO:0000313" key="8">
    <source>
        <dbReference type="EMBL" id="EOO00630.1"/>
    </source>
</evidence>
<dbReference type="InterPro" id="IPR036259">
    <property type="entry name" value="MFS_trans_sf"/>
</dbReference>
<reference evidence="9" key="1">
    <citation type="journal article" date="2013" name="Genome Announc.">
        <title>Draft genome sequence of the ascomycete Phaeoacremonium aleophilum strain UCR-PA7, a causal agent of the esca disease complex in grapevines.</title>
        <authorList>
            <person name="Blanco-Ulate B."/>
            <person name="Rolshausen P."/>
            <person name="Cantu D."/>
        </authorList>
    </citation>
    <scope>NUCLEOTIDE SEQUENCE [LARGE SCALE GENOMIC DNA]</scope>
    <source>
        <strain evidence="9">UCR-PA7</strain>
    </source>
</reference>
<feature type="domain" description="Major facilitator superfamily (MFS) profile" evidence="7">
    <location>
        <begin position="1"/>
        <end position="343"/>
    </location>
</feature>
<dbReference type="EMBL" id="KB933063">
    <property type="protein sequence ID" value="EOO00630.1"/>
    <property type="molecule type" value="Genomic_DNA"/>
</dbReference>
<gene>
    <name evidence="8" type="ORF">UCRPA7_3887</name>
</gene>
<organism evidence="8 9">
    <name type="scientific">Phaeoacremonium minimum (strain UCR-PA7)</name>
    <name type="common">Esca disease fungus</name>
    <name type="synonym">Togninia minima</name>
    <dbReference type="NCBI Taxonomy" id="1286976"/>
    <lineage>
        <taxon>Eukaryota</taxon>
        <taxon>Fungi</taxon>
        <taxon>Dikarya</taxon>
        <taxon>Ascomycota</taxon>
        <taxon>Pezizomycotina</taxon>
        <taxon>Sordariomycetes</taxon>
        <taxon>Sordariomycetidae</taxon>
        <taxon>Togniniales</taxon>
        <taxon>Togniniaceae</taxon>
        <taxon>Phaeoacremonium</taxon>
    </lineage>
</organism>
<keyword evidence="5 6" id="KW-0472">Membrane</keyword>
<keyword evidence="4 6" id="KW-1133">Transmembrane helix</keyword>
<dbReference type="AlphaFoldDB" id="R8BMX8"/>
<dbReference type="RefSeq" id="XP_007914605.1">
    <property type="nucleotide sequence ID" value="XM_007916414.1"/>
</dbReference>
<evidence type="ECO:0000256" key="5">
    <source>
        <dbReference type="ARBA" id="ARBA00023136"/>
    </source>
</evidence>
<dbReference type="SUPFAM" id="SSF103473">
    <property type="entry name" value="MFS general substrate transporter"/>
    <property type="match status" value="1"/>
</dbReference>
<accession>R8BMX8</accession>
<dbReference type="GeneID" id="19324280"/>
<feature type="transmembrane region" description="Helical" evidence="6">
    <location>
        <begin position="225"/>
        <end position="245"/>
    </location>
</feature>
<feature type="transmembrane region" description="Helical" evidence="6">
    <location>
        <begin position="160"/>
        <end position="178"/>
    </location>
</feature>
<dbReference type="FunFam" id="1.20.1250.20:FF:000013">
    <property type="entry name" value="MFS general substrate transporter"/>
    <property type="match status" value="1"/>
</dbReference>
<proteinExistence type="predicted"/>